<dbReference type="PANTHER" id="PTHR46082">
    <property type="entry name" value="ATP/GTP-BINDING PROTEIN-RELATED"/>
    <property type="match status" value="1"/>
</dbReference>
<gene>
    <name evidence="2" type="ORF">KCU98_g15563</name>
</gene>
<dbReference type="InterPro" id="IPR000845">
    <property type="entry name" value="Nucleoside_phosphorylase_d"/>
</dbReference>
<dbReference type="PANTHER" id="PTHR46082:SF11">
    <property type="entry name" value="AAA+ ATPASE DOMAIN-CONTAINING PROTEIN-RELATED"/>
    <property type="match status" value="1"/>
</dbReference>
<reference evidence="2" key="2">
    <citation type="submission" date="2021-08" db="EMBL/GenBank/DDBJ databases">
        <authorList>
            <person name="Gostincar C."/>
            <person name="Sun X."/>
            <person name="Song Z."/>
            <person name="Gunde-Cimerman N."/>
        </authorList>
    </citation>
    <scope>NUCLEOTIDE SEQUENCE</scope>
    <source>
        <strain evidence="2">EXF-9298</strain>
    </source>
</reference>
<sequence length="114" mass="12044">MNSVTLPRDAYGIGIICALVEEKAAMEAMLDEEHEQLQQKSGDHNSYTFGRIGKHNVVIACLPGGHQGKAAAATVAVHMMYSFPIKLGLMVGIGGGVPSQVPDIRLGDVVVSMP</sequence>
<evidence type="ECO:0000313" key="3">
    <source>
        <dbReference type="Proteomes" id="UP000729357"/>
    </source>
</evidence>
<dbReference type="GO" id="GO:0003824">
    <property type="term" value="F:catalytic activity"/>
    <property type="evidence" value="ECO:0007669"/>
    <property type="project" value="InterPro"/>
</dbReference>
<organism evidence="2 3">
    <name type="scientific">Aureobasidium melanogenum</name>
    <name type="common">Aureobasidium pullulans var. melanogenum</name>
    <dbReference type="NCBI Taxonomy" id="46634"/>
    <lineage>
        <taxon>Eukaryota</taxon>
        <taxon>Fungi</taxon>
        <taxon>Dikarya</taxon>
        <taxon>Ascomycota</taxon>
        <taxon>Pezizomycotina</taxon>
        <taxon>Dothideomycetes</taxon>
        <taxon>Dothideomycetidae</taxon>
        <taxon>Dothideales</taxon>
        <taxon>Saccotheciaceae</taxon>
        <taxon>Aureobasidium</taxon>
    </lineage>
</organism>
<name>A0A9P8FDA7_AURME</name>
<proteinExistence type="predicted"/>
<dbReference type="Proteomes" id="UP000729357">
    <property type="component" value="Unassembled WGS sequence"/>
</dbReference>
<dbReference type="SUPFAM" id="SSF53167">
    <property type="entry name" value="Purine and uridine phosphorylases"/>
    <property type="match status" value="1"/>
</dbReference>
<dbReference type="GO" id="GO:0009116">
    <property type="term" value="P:nucleoside metabolic process"/>
    <property type="evidence" value="ECO:0007669"/>
    <property type="project" value="InterPro"/>
</dbReference>
<evidence type="ECO:0000259" key="1">
    <source>
        <dbReference type="Pfam" id="PF01048"/>
    </source>
</evidence>
<dbReference type="EMBL" id="JAHFXS010003329">
    <property type="protein sequence ID" value="KAG9968691.1"/>
    <property type="molecule type" value="Genomic_DNA"/>
</dbReference>
<protein>
    <recommendedName>
        <fullName evidence="1">Nucleoside phosphorylase domain-containing protein</fullName>
    </recommendedName>
</protein>
<feature type="non-terminal residue" evidence="2">
    <location>
        <position position="114"/>
    </location>
</feature>
<evidence type="ECO:0000313" key="2">
    <source>
        <dbReference type="EMBL" id="KAG9968691.1"/>
    </source>
</evidence>
<reference evidence="2" key="1">
    <citation type="journal article" date="2021" name="J Fungi (Basel)">
        <title>Virulence traits and population genomics of the black yeast Aureobasidium melanogenum.</title>
        <authorList>
            <person name="Cernosa A."/>
            <person name="Sun X."/>
            <person name="Gostincar C."/>
            <person name="Fang C."/>
            <person name="Gunde-Cimerman N."/>
            <person name="Song Z."/>
        </authorList>
    </citation>
    <scope>NUCLEOTIDE SEQUENCE</scope>
    <source>
        <strain evidence="2">EXF-9298</strain>
    </source>
</reference>
<accession>A0A9P8FDA7</accession>
<keyword evidence="3" id="KW-1185">Reference proteome</keyword>
<comment type="caution">
    <text evidence="2">The sequence shown here is derived from an EMBL/GenBank/DDBJ whole genome shotgun (WGS) entry which is preliminary data.</text>
</comment>
<dbReference type="Gene3D" id="3.40.50.1580">
    <property type="entry name" value="Nucleoside phosphorylase domain"/>
    <property type="match status" value="1"/>
</dbReference>
<dbReference type="InterPro" id="IPR053137">
    <property type="entry name" value="NLR-like"/>
</dbReference>
<feature type="domain" description="Nucleoside phosphorylase" evidence="1">
    <location>
        <begin position="13"/>
        <end position="112"/>
    </location>
</feature>
<dbReference type="AlphaFoldDB" id="A0A9P8FDA7"/>
<dbReference type="Pfam" id="PF01048">
    <property type="entry name" value="PNP_UDP_1"/>
    <property type="match status" value="1"/>
</dbReference>
<dbReference type="InterPro" id="IPR035994">
    <property type="entry name" value="Nucleoside_phosphorylase_sf"/>
</dbReference>